<feature type="coiled-coil region" evidence="1">
    <location>
        <begin position="249"/>
        <end position="276"/>
    </location>
</feature>
<dbReference type="RefSeq" id="WP_138590066.1">
    <property type="nucleotide sequence ID" value="NZ_PNBW01000129.1"/>
</dbReference>
<dbReference type="Proteomes" id="UP000307217">
    <property type="component" value="Unassembled WGS sequence"/>
</dbReference>
<dbReference type="AlphaFoldDB" id="A0A5S3VCU8"/>
<evidence type="ECO:0000313" key="5">
    <source>
        <dbReference type="Proteomes" id="UP000307217"/>
    </source>
</evidence>
<protein>
    <submittedName>
        <fullName evidence="2">DUF349 domain-containing protein</fullName>
    </submittedName>
</protein>
<dbReference type="EMBL" id="PNBX01000010">
    <property type="protein sequence ID" value="TMO69847.1"/>
    <property type="molecule type" value="Genomic_DNA"/>
</dbReference>
<reference evidence="2 5" key="1">
    <citation type="submission" date="2018-01" db="EMBL/GenBank/DDBJ databases">
        <authorList>
            <person name="Paulsen S."/>
            <person name="Gram L.K."/>
        </authorList>
    </citation>
    <scope>NUCLEOTIDE SEQUENCE [LARGE SCALE GENOMIC DNA]</scope>
    <source>
        <strain evidence="2 5">S3790</strain>
        <strain evidence="3">S3895</strain>
    </source>
</reference>
<name>A0A5S3VCU8_9GAMM</name>
<keyword evidence="1" id="KW-0175">Coiled coil</keyword>
<evidence type="ECO:0000313" key="3">
    <source>
        <dbReference type="EMBL" id="TMO70562.1"/>
    </source>
</evidence>
<organism evidence="2 5">
    <name type="scientific">Pseudoalteromonas aurantia</name>
    <dbReference type="NCBI Taxonomy" id="43654"/>
    <lineage>
        <taxon>Bacteria</taxon>
        <taxon>Pseudomonadati</taxon>
        <taxon>Pseudomonadota</taxon>
        <taxon>Gammaproteobacteria</taxon>
        <taxon>Alteromonadales</taxon>
        <taxon>Pseudoalteromonadaceae</taxon>
        <taxon>Pseudoalteromonas</taxon>
    </lineage>
</organism>
<reference evidence="5" key="2">
    <citation type="submission" date="2019-06" db="EMBL/GenBank/DDBJ databases">
        <title>Co-occurence of chitin degradation, pigmentation and bioactivity in marine Pseudoalteromonas.</title>
        <authorList>
            <person name="Sonnenschein E.C."/>
            <person name="Bech P.K."/>
        </authorList>
    </citation>
    <scope>NUCLEOTIDE SEQUENCE [LARGE SCALE GENOMIC DNA]</scope>
    <source>
        <strain evidence="5">S3790</strain>
        <strain evidence="3">S3895</strain>
    </source>
</reference>
<dbReference type="InterPro" id="IPR007139">
    <property type="entry name" value="DUF349"/>
</dbReference>
<comment type="caution">
    <text evidence="2">The sequence shown here is derived from an EMBL/GenBank/DDBJ whole genome shotgun (WGS) entry which is preliminary data.</text>
</comment>
<accession>A0A5S3VCU8</accession>
<feature type="coiled-coil region" evidence="1">
    <location>
        <begin position="567"/>
        <end position="594"/>
    </location>
</feature>
<reference evidence="2" key="3">
    <citation type="submission" date="2019-09" db="EMBL/GenBank/DDBJ databases">
        <title>Co-occurence of chitin degradation, pigmentation and bioactivity in marine Pseudoalteromonas.</title>
        <authorList>
            <person name="Sonnenschein E.C."/>
            <person name="Bech P.K."/>
        </authorList>
    </citation>
    <scope>NUCLEOTIDE SEQUENCE</scope>
    <source>
        <strain evidence="2">S3790</strain>
        <strain evidence="4">S3895</strain>
    </source>
</reference>
<keyword evidence="4" id="KW-1185">Reference proteome</keyword>
<dbReference type="Pfam" id="PF03993">
    <property type="entry name" value="DUF349"/>
    <property type="match status" value="2"/>
</dbReference>
<dbReference type="OrthoDB" id="5523335at2"/>
<dbReference type="Proteomes" id="UP000307164">
    <property type="component" value="Unassembled WGS sequence"/>
</dbReference>
<sequence length="892" mass="102054">MIFKHLFTPKWKHPKTEVRLAALDKLDTGKDASVLQTIALEDSSAEIRKKALHKVNDLVLWWQAYKQDQNLKDLAEQQISSAVLNSNTALSHDIRSEYIDRYAPAKFLEKLAFSEKELQVRFKLLKRLANVKLIEKAFREGSEELQVILLPLVEQYQLEKVLLKVAQGAALVHLEHHMEQVRLAKVMPKQVEQQTKMVLAKLNVLREKTAYQTVDEQSKLLYSEWQGIELTWLTDEDISVVDHKYKTISEKLNRHIEALRSKHDDQQAALQAKQVQALALAELTADIDAFEVSLNNALHALDSEQSQPLHDKLTLLASKAEQLNYQSHPDFIIQFKRIENQKQSLTRLPALIEANTVAQRTLGALATIEATDDIAKLDEVLTAQKSAYAECKKALSELPQSLRSSASDKLRQLSGEFKSAMEPLVSAQESHLKQTRRKGKDVQRLLDQGRFNVAFGVFNGFLESYNLLTERNKQNVEKTYLALSSALAEARDWQKYAATPKRAELLTTLDEKLQETDIDVKKRAAEVKVLRKRWNELGRVDTEEEKAQAALFDEKVELLFAPCRVHFAEQEQQREAAKGERQQLIEEVQELRSVNTQVSDFDWRQFESQFNRLAKAWRNAGSVDGAVYKALNEQYRDAYNGVNTVLKSFHQANSVEKQALVTRAEELVNSDELAAACDELKKLQKQWQTIGFAGNKQEHTLWQLFRKHNDAVFAKRSEQFNEQKQQQAQVEQAQKTELAEFADALTDTLTVNELQAFKARLESFNVLTGVRKIKANLNKRVDELLSQKQVQRDKEKFVSLLAALEQGTELPSQWQSTQQHRLTAEQLILRLEILCNIESPSEQKACRMQEQVALLDDKLQGNLETFEQYLTAYLNVSGELRDVTRLAQVLNA</sequence>
<proteinExistence type="predicted"/>
<gene>
    <name evidence="2" type="ORF">CWC19_03645</name>
    <name evidence="3" type="ORF">CWC20_19570</name>
</gene>
<evidence type="ECO:0000313" key="2">
    <source>
        <dbReference type="EMBL" id="TMO69847.1"/>
    </source>
</evidence>
<evidence type="ECO:0000256" key="1">
    <source>
        <dbReference type="SAM" id="Coils"/>
    </source>
</evidence>
<dbReference type="EMBL" id="PNBW01000129">
    <property type="protein sequence ID" value="TMO70562.1"/>
    <property type="molecule type" value="Genomic_DNA"/>
</dbReference>
<evidence type="ECO:0000313" key="4">
    <source>
        <dbReference type="Proteomes" id="UP000307164"/>
    </source>
</evidence>